<protein>
    <submittedName>
        <fullName evidence="1">Uncharacterized protein</fullName>
    </submittedName>
</protein>
<dbReference type="AlphaFoldDB" id="A0A0F6SGD7"/>
<dbReference type="Proteomes" id="UP000034883">
    <property type="component" value="Chromosome"/>
</dbReference>
<name>A0A0F6SGD7_9BACT</name>
<proteinExistence type="predicted"/>
<evidence type="ECO:0000313" key="2">
    <source>
        <dbReference type="Proteomes" id="UP000034883"/>
    </source>
</evidence>
<accession>A0A0F6SGD7</accession>
<gene>
    <name evidence="1" type="ORF">DB32_005663</name>
</gene>
<reference evidence="1 2" key="1">
    <citation type="submission" date="2015-03" db="EMBL/GenBank/DDBJ databases">
        <title>Genome assembly of Sandaracinus amylolyticus DSM 53668.</title>
        <authorList>
            <person name="Sharma G."/>
            <person name="Subramanian S."/>
        </authorList>
    </citation>
    <scope>NUCLEOTIDE SEQUENCE [LARGE SCALE GENOMIC DNA]</scope>
    <source>
        <strain evidence="1 2">DSM 53668</strain>
    </source>
</reference>
<dbReference type="EMBL" id="CP011125">
    <property type="protein sequence ID" value="AKF08514.1"/>
    <property type="molecule type" value="Genomic_DNA"/>
</dbReference>
<organism evidence="1 2">
    <name type="scientific">Sandaracinus amylolyticus</name>
    <dbReference type="NCBI Taxonomy" id="927083"/>
    <lineage>
        <taxon>Bacteria</taxon>
        <taxon>Pseudomonadati</taxon>
        <taxon>Myxococcota</taxon>
        <taxon>Polyangia</taxon>
        <taxon>Polyangiales</taxon>
        <taxon>Sandaracinaceae</taxon>
        <taxon>Sandaracinus</taxon>
    </lineage>
</organism>
<evidence type="ECO:0000313" key="1">
    <source>
        <dbReference type="EMBL" id="AKF08514.1"/>
    </source>
</evidence>
<dbReference type="KEGG" id="samy:DB32_005663"/>
<keyword evidence="2" id="KW-1185">Reference proteome</keyword>
<sequence>MVRIDDGAWAREYERIAAMLRGAARVPWSAPRSWSQRRQAARELVAAVTESVKLARDTYAREPWTAALARARELVSAAESRDAATANRA</sequence>